<dbReference type="EMBL" id="JAJEKE010000001">
    <property type="protein sequence ID" value="MCQ1528157.1"/>
    <property type="molecule type" value="Genomic_DNA"/>
</dbReference>
<comment type="caution">
    <text evidence="1">The sequence shown here is derived from an EMBL/GenBank/DDBJ whole genome shotgun (WGS) entry which is preliminary data.</text>
</comment>
<protein>
    <submittedName>
        <fullName evidence="1">Sporulation protein</fullName>
    </submittedName>
</protein>
<gene>
    <name evidence="1" type="ORF">LJD61_01140</name>
</gene>
<dbReference type="PANTHER" id="PTHR39162:SF1">
    <property type="entry name" value="SPORULATION PROTEIN YTFJ"/>
    <property type="match status" value="1"/>
</dbReference>
<dbReference type="PANTHER" id="PTHR39162">
    <property type="entry name" value="GLL3345 PROTEIN"/>
    <property type="match status" value="1"/>
</dbReference>
<organism evidence="1 2">
    <name type="scientific">Lutispora saccharofermentans</name>
    <dbReference type="NCBI Taxonomy" id="3024236"/>
    <lineage>
        <taxon>Bacteria</taxon>
        <taxon>Bacillati</taxon>
        <taxon>Bacillota</taxon>
        <taxon>Clostridia</taxon>
        <taxon>Lutisporales</taxon>
        <taxon>Lutisporaceae</taxon>
        <taxon>Lutispora</taxon>
    </lineage>
</organism>
<dbReference type="RefSeq" id="WP_255225655.1">
    <property type="nucleotide sequence ID" value="NZ_JAJEKE010000001.1"/>
</dbReference>
<sequence>MDNKLPIDNSLELVFNKLENFLKTETVIGEPIAIGEITLIPIITVSFGCSGGSGQGKDSKGSDGAGGGLGVGAKVSPDAMLVIKDGEVSILPIKQKHNLEKLIEMVPELIKKIDLKKANKNCCSDTSEEEQKEE</sequence>
<evidence type="ECO:0000313" key="1">
    <source>
        <dbReference type="EMBL" id="MCQ1528157.1"/>
    </source>
</evidence>
<accession>A0ABT1NA95</accession>
<dbReference type="Pfam" id="PF09579">
    <property type="entry name" value="Spore_YtfJ"/>
    <property type="match status" value="1"/>
</dbReference>
<name>A0ABT1NA95_9FIRM</name>
<proteinExistence type="predicted"/>
<dbReference type="InterPro" id="IPR014229">
    <property type="entry name" value="Spore_YtfJ"/>
</dbReference>
<dbReference type="PIRSF" id="PIRSF021377">
    <property type="entry name" value="YtfJ"/>
    <property type="match status" value="1"/>
</dbReference>
<evidence type="ECO:0000313" key="2">
    <source>
        <dbReference type="Proteomes" id="UP001651880"/>
    </source>
</evidence>
<keyword evidence="2" id="KW-1185">Reference proteome</keyword>
<dbReference type="Proteomes" id="UP001651880">
    <property type="component" value="Unassembled WGS sequence"/>
</dbReference>
<reference evidence="1 2" key="1">
    <citation type="submission" date="2021-10" db="EMBL/GenBank/DDBJ databases">
        <title>Lutispora strain m25 sp. nov., a thermophilic, non-spore-forming bacterium isolated from a lab-scale methanogenic bioreactor digesting anaerobic sludge.</title>
        <authorList>
            <person name="El Houari A."/>
            <person name="Mcdonald J."/>
        </authorList>
    </citation>
    <scope>NUCLEOTIDE SEQUENCE [LARGE SCALE GENOMIC DNA]</scope>
    <source>
        <strain evidence="2">m25</strain>
    </source>
</reference>